<organism evidence="2 3">
    <name type="scientific">Crinalium epipsammum PCC 9333</name>
    <dbReference type="NCBI Taxonomy" id="1173022"/>
    <lineage>
        <taxon>Bacteria</taxon>
        <taxon>Bacillati</taxon>
        <taxon>Cyanobacteriota</taxon>
        <taxon>Cyanophyceae</taxon>
        <taxon>Gomontiellales</taxon>
        <taxon>Gomontiellaceae</taxon>
        <taxon>Crinalium</taxon>
    </lineage>
</organism>
<dbReference type="Proteomes" id="UP000010472">
    <property type="component" value="Chromosome"/>
</dbReference>
<feature type="transmembrane region" description="Helical" evidence="1">
    <location>
        <begin position="229"/>
        <end position="251"/>
    </location>
</feature>
<feature type="transmembrane region" description="Helical" evidence="1">
    <location>
        <begin position="195"/>
        <end position="213"/>
    </location>
</feature>
<keyword evidence="1" id="KW-0472">Membrane</keyword>
<evidence type="ECO:0000313" key="2">
    <source>
        <dbReference type="EMBL" id="AFZ15075.1"/>
    </source>
</evidence>
<gene>
    <name evidence="2" type="ORF">Cri9333_4288</name>
</gene>
<keyword evidence="3" id="KW-1185">Reference proteome</keyword>
<feature type="transmembrane region" description="Helical" evidence="1">
    <location>
        <begin position="388"/>
        <end position="408"/>
    </location>
</feature>
<dbReference type="AlphaFoldDB" id="K9W6K9"/>
<sequence length="422" mass="46349">MLCRVGLSPALLLIFWGFIGWVPNAIALPNNPTINSFEVSHAETHQEKNVGKSVKPLSTKPKLAAPTNLNQPKIEFTTVPPLNQVLPVNQPVALIMQAVDQHGKPLKNVKIRSAIYTPPKTPWFTTDFPIVEGTQLLDLEAIALNGKLQVQQVLPIRGNYQLIVDVQPLDGKAFQTTRQIIQFSVPENPVKYRNFAILAVILLGVGLGGGWVIGKRQIVQPGEIAPQQVRLLLSGGILVAIASLLVVNISAELAESHQHHHQTTHNQAKNQPSLPLNVQWLGDDSTHVGQLAVMGVQLTDPKTGIAVKDVDLKIKATQMEHDQTVFVYQGLSDVNGKLIWQQQFFDGASHQVEVEVSPKRSAINKFQPFTFSKEIEVEGIAPPLMSRLISLGYFTAILVVGLLLGLWLRGDRILVSLQPVDK</sequence>
<keyword evidence="1" id="KW-1133">Transmembrane helix</keyword>
<dbReference type="EMBL" id="CP003620">
    <property type="protein sequence ID" value="AFZ15075.1"/>
    <property type="molecule type" value="Genomic_DNA"/>
</dbReference>
<evidence type="ECO:0000313" key="3">
    <source>
        <dbReference type="Proteomes" id="UP000010472"/>
    </source>
</evidence>
<reference evidence="2 3" key="1">
    <citation type="submission" date="2012-06" db="EMBL/GenBank/DDBJ databases">
        <title>Finished chromosome of genome of Crinalium epipsammum PCC 9333.</title>
        <authorList>
            <consortium name="US DOE Joint Genome Institute"/>
            <person name="Gugger M."/>
            <person name="Coursin T."/>
            <person name="Rippka R."/>
            <person name="Tandeau De Marsac N."/>
            <person name="Huntemann M."/>
            <person name="Wei C.-L."/>
            <person name="Han J."/>
            <person name="Detter J.C."/>
            <person name="Han C."/>
            <person name="Tapia R."/>
            <person name="Davenport K."/>
            <person name="Daligault H."/>
            <person name="Erkkila T."/>
            <person name="Gu W."/>
            <person name="Munk A.C.C."/>
            <person name="Teshima H."/>
            <person name="Xu Y."/>
            <person name="Chain P."/>
            <person name="Chen A."/>
            <person name="Krypides N."/>
            <person name="Mavromatis K."/>
            <person name="Markowitz V."/>
            <person name="Szeto E."/>
            <person name="Ivanova N."/>
            <person name="Mikhailova N."/>
            <person name="Ovchinnikova G."/>
            <person name="Pagani I."/>
            <person name="Pati A."/>
            <person name="Goodwin L."/>
            <person name="Peters L."/>
            <person name="Pitluck S."/>
            <person name="Woyke T."/>
            <person name="Kerfeld C."/>
        </authorList>
    </citation>
    <scope>NUCLEOTIDE SEQUENCE [LARGE SCALE GENOMIC DNA]</scope>
    <source>
        <strain evidence="2 3">PCC 9333</strain>
    </source>
</reference>
<dbReference type="eggNOG" id="ENOG502Z8XE">
    <property type="taxonomic scope" value="Bacteria"/>
</dbReference>
<name>K9W6K9_9CYAN</name>
<keyword evidence="1" id="KW-0812">Transmembrane</keyword>
<dbReference type="PATRIC" id="fig|1173022.3.peg.4633"/>
<dbReference type="STRING" id="1173022.Cri9333_4288"/>
<accession>K9W6K9</accession>
<evidence type="ECO:0000256" key="1">
    <source>
        <dbReference type="SAM" id="Phobius"/>
    </source>
</evidence>
<proteinExistence type="predicted"/>
<dbReference type="KEGG" id="cep:Cri9333_4288"/>
<dbReference type="HOGENOM" id="CLU_717308_0_0_3"/>
<protein>
    <submittedName>
        <fullName evidence="2">Uncharacterized protein</fullName>
    </submittedName>
</protein>